<dbReference type="GO" id="GO:0000725">
    <property type="term" value="P:recombinational repair"/>
    <property type="evidence" value="ECO:0007669"/>
    <property type="project" value="InterPro"/>
</dbReference>
<dbReference type="KEGG" id="tca:103313777"/>
<dbReference type="InterPro" id="IPR058570">
    <property type="entry name" value="HROB_OB"/>
</dbReference>
<dbReference type="OrthoDB" id="21443at2759"/>
<dbReference type="Proteomes" id="UP000007266">
    <property type="component" value="Linkage group 8"/>
</dbReference>
<dbReference type="InParanoid" id="D6WUG7"/>
<feature type="domain" description="Homologous recombination OB-fold protein OB-fold" evidence="2">
    <location>
        <begin position="108"/>
        <end position="192"/>
    </location>
</feature>
<dbReference type="AlphaFoldDB" id="D6WUG7"/>
<sequence length="236" mass="26418">MFESDTDFDFGDDLGLNFDKINKHQSHSPPKRPKTVNAPVKRKFPGPAGLLDLENTKNEVIPCSQMSFSVFQAAPWLQMCRDHETLIDQFDINWIKGAATREELPNRKAPFLGAIIKSVECFEGKNTIVKVVLKDPTGEIQGSIIHNLFEEYSEFLVADSVIVLRQFSVITTSSGNHYLTITPNNLVAIYSSSGVKKLQEVSNEGPKKPTETKPKDEEIWAKALDGVDLDSLFDDF</sequence>
<evidence type="ECO:0000313" key="3">
    <source>
        <dbReference type="EMBL" id="EFA08468.2"/>
    </source>
</evidence>
<feature type="region of interest" description="Disordered" evidence="1">
    <location>
        <begin position="21"/>
        <end position="40"/>
    </location>
</feature>
<organism evidence="3 4">
    <name type="scientific">Tribolium castaneum</name>
    <name type="common">Red flour beetle</name>
    <dbReference type="NCBI Taxonomy" id="7070"/>
    <lineage>
        <taxon>Eukaryota</taxon>
        <taxon>Metazoa</taxon>
        <taxon>Ecdysozoa</taxon>
        <taxon>Arthropoda</taxon>
        <taxon>Hexapoda</taxon>
        <taxon>Insecta</taxon>
        <taxon>Pterygota</taxon>
        <taxon>Neoptera</taxon>
        <taxon>Endopterygota</taxon>
        <taxon>Coleoptera</taxon>
        <taxon>Polyphaga</taxon>
        <taxon>Cucujiformia</taxon>
        <taxon>Tenebrionidae</taxon>
        <taxon>Tenebrionidae incertae sedis</taxon>
        <taxon>Tribolium</taxon>
    </lineage>
</organism>
<protein>
    <submittedName>
        <fullName evidence="3">Uncharacterized protein C17orf53-like Protein</fullName>
    </submittedName>
</protein>
<proteinExistence type="predicted"/>
<dbReference type="HOGENOM" id="CLU_1162467_0_0_1"/>
<dbReference type="InterPro" id="IPR028045">
    <property type="entry name" value="HROB"/>
</dbReference>
<accession>D6WUG7</accession>
<dbReference type="eggNOG" id="ENOG502QV5E">
    <property type="taxonomic scope" value="Eukaryota"/>
</dbReference>
<dbReference type="PANTHER" id="PTHR14523:SF1">
    <property type="entry name" value="HOMOLOGOUS RECOMBINATION OB-FOLD PROTEIN"/>
    <property type="match status" value="1"/>
</dbReference>
<feature type="compositionally biased region" description="Basic residues" evidence="1">
    <location>
        <begin position="23"/>
        <end position="40"/>
    </location>
</feature>
<name>D6WUG7_TRICA</name>
<evidence type="ECO:0000313" key="4">
    <source>
        <dbReference type="Proteomes" id="UP000007266"/>
    </source>
</evidence>
<evidence type="ECO:0000256" key="1">
    <source>
        <dbReference type="SAM" id="MobiDB-lite"/>
    </source>
</evidence>
<dbReference type="Pfam" id="PF15072">
    <property type="entry name" value="HROB"/>
    <property type="match status" value="1"/>
</dbReference>
<gene>
    <name evidence="3" type="primary">AUGUSTUS-3.0.2_06118</name>
    <name evidence="3" type="ORF">TcasGA2_TC006118</name>
</gene>
<dbReference type="EMBL" id="KQ971357">
    <property type="protein sequence ID" value="EFA08468.2"/>
    <property type="molecule type" value="Genomic_DNA"/>
</dbReference>
<evidence type="ECO:0000259" key="2">
    <source>
        <dbReference type="Pfam" id="PF15072"/>
    </source>
</evidence>
<keyword evidence="4" id="KW-1185">Reference proteome</keyword>
<reference evidence="3 4" key="1">
    <citation type="journal article" date="2008" name="Nature">
        <title>The genome of the model beetle and pest Tribolium castaneum.</title>
        <authorList>
            <consortium name="Tribolium Genome Sequencing Consortium"/>
            <person name="Richards S."/>
            <person name="Gibbs R.A."/>
            <person name="Weinstock G.M."/>
            <person name="Brown S.J."/>
            <person name="Denell R."/>
            <person name="Beeman R.W."/>
            <person name="Gibbs R."/>
            <person name="Beeman R.W."/>
            <person name="Brown S.J."/>
            <person name="Bucher G."/>
            <person name="Friedrich M."/>
            <person name="Grimmelikhuijzen C.J."/>
            <person name="Klingler M."/>
            <person name="Lorenzen M."/>
            <person name="Richards S."/>
            <person name="Roth S."/>
            <person name="Schroder R."/>
            <person name="Tautz D."/>
            <person name="Zdobnov E.M."/>
            <person name="Muzny D."/>
            <person name="Gibbs R.A."/>
            <person name="Weinstock G.M."/>
            <person name="Attaway T."/>
            <person name="Bell S."/>
            <person name="Buhay C.J."/>
            <person name="Chandrabose M.N."/>
            <person name="Chavez D."/>
            <person name="Clerk-Blankenburg K.P."/>
            <person name="Cree A."/>
            <person name="Dao M."/>
            <person name="Davis C."/>
            <person name="Chacko J."/>
            <person name="Dinh H."/>
            <person name="Dugan-Rocha S."/>
            <person name="Fowler G."/>
            <person name="Garner T.T."/>
            <person name="Garnes J."/>
            <person name="Gnirke A."/>
            <person name="Hawes A."/>
            <person name="Hernandez J."/>
            <person name="Hines S."/>
            <person name="Holder M."/>
            <person name="Hume J."/>
            <person name="Jhangiani S.N."/>
            <person name="Joshi V."/>
            <person name="Khan Z.M."/>
            <person name="Jackson L."/>
            <person name="Kovar C."/>
            <person name="Kowis A."/>
            <person name="Lee S."/>
            <person name="Lewis L.R."/>
            <person name="Margolis J."/>
            <person name="Morgan M."/>
            <person name="Nazareth L.V."/>
            <person name="Nguyen N."/>
            <person name="Okwuonu G."/>
            <person name="Parker D."/>
            <person name="Richards S."/>
            <person name="Ruiz S.J."/>
            <person name="Santibanez J."/>
            <person name="Savard J."/>
            <person name="Scherer S.E."/>
            <person name="Schneider B."/>
            <person name="Sodergren E."/>
            <person name="Tautz D."/>
            <person name="Vattahil S."/>
            <person name="Villasana D."/>
            <person name="White C.S."/>
            <person name="Wright R."/>
            <person name="Park Y."/>
            <person name="Beeman R.W."/>
            <person name="Lord J."/>
            <person name="Oppert B."/>
            <person name="Lorenzen M."/>
            <person name="Brown S."/>
            <person name="Wang L."/>
            <person name="Savard J."/>
            <person name="Tautz D."/>
            <person name="Richards S."/>
            <person name="Weinstock G."/>
            <person name="Gibbs R.A."/>
            <person name="Liu Y."/>
            <person name="Worley K."/>
            <person name="Weinstock G."/>
            <person name="Elsik C.G."/>
            <person name="Reese J.T."/>
            <person name="Elhaik E."/>
            <person name="Landan G."/>
            <person name="Graur D."/>
            <person name="Arensburger P."/>
            <person name="Atkinson P."/>
            <person name="Beeman R.W."/>
            <person name="Beidler J."/>
            <person name="Brown S.J."/>
            <person name="Demuth J.P."/>
            <person name="Drury D.W."/>
            <person name="Du Y.Z."/>
            <person name="Fujiwara H."/>
            <person name="Lorenzen M."/>
            <person name="Maselli V."/>
            <person name="Osanai M."/>
            <person name="Park Y."/>
            <person name="Robertson H.M."/>
            <person name="Tu Z."/>
            <person name="Wang J.J."/>
            <person name="Wang S."/>
            <person name="Richards S."/>
            <person name="Song H."/>
            <person name="Zhang L."/>
            <person name="Sodergren E."/>
            <person name="Werner D."/>
            <person name="Stanke M."/>
            <person name="Morgenstern B."/>
            <person name="Solovyev V."/>
            <person name="Kosarev P."/>
            <person name="Brown G."/>
            <person name="Chen H.C."/>
            <person name="Ermolaeva O."/>
            <person name="Hlavina W."/>
            <person name="Kapustin Y."/>
            <person name="Kiryutin B."/>
            <person name="Kitts P."/>
            <person name="Maglott D."/>
            <person name="Pruitt K."/>
            <person name="Sapojnikov V."/>
            <person name="Souvorov A."/>
            <person name="Mackey A.J."/>
            <person name="Waterhouse R.M."/>
            <person name="Wyder S."/>
            <person name="Zdobnov E.M."/>
            <person name="Zdobnov E.M."/>
            <person name="Wyder S."/>
            <person name="Kriventseva E.V."/>
            <person name="Kadowaki T."/>
            <person name="Bork P."/>
            <person name="Aranda M."/>
            <person name="Bao R."/>
            <person name="Beermann A."/>
            <person name="Berns N."/>
            <person name="Bolognesi R."/>
            <person name="Bonneton F."/>
            <person name="Bopp D."/>
            <person name="Brown S.J."/>
            <person name="Bucher G."/>
            <person name="Butts T."/>
            <person name="Chaumot A."/>
            <person name="Denell R.E."/>
            <person name="Ferrier D.E."/>
            <person name="Friedrich M."/>
            <person name="Gordon C.M."/>
            <person name="Jindra M."/>
            <person name="Klingler M."/>
            <person name="Lan Q."/>
            <person name="Lattorff H.M."/>
            <person name="Laudet V."/>
            <person name="von Levetsow C."/>
            <person name="Liu Z."/>
            <person name="Lutz R."/>
            <person name="Lynch J.A."/>
            <person name="da Fonseca R.N."/>
            <person name="Posnien N."/>
            <person name="Reuter R."/>
            <person name="Roth S."/>
            <person name="Savard J."/>
            <person name="Schinko J.B."/>
            <person name="Schmitt C."/>
            <person name="Schoppmeier M."/>
            <person name="Schroder R."/>
            <person name="Shippy T.D."/>
            <person name="Simonnet F."/>
            <person name="Marques-Souza H."/>
            <person name="Tautz D."/>
            <person name="Tomoyasu Y."/>
            <person name="Trauner J."/>
            <person name="Van der Zee M."/>
            <person name="Vervoort M."/>
            <person name="Wittkopp N."/>
            <person name="Wimmer E.A."/>
            <person name="Yang X."/>
            <person name="Jones A.K."/>
            <person name="Sattelle D.B."/>
            <person name="Ebert P.R."/>
            <person name="Nelson D."/>
            <person name="Scott J.G."/>
            <person name="Beeman R.W."/>
            <person name="Muthukrishnan S."/>
            <person name="Kramer K.J."/>
            <person name="Arakane Y."/>
            <person name="Beeman R.W."/>
            <person name="Zhu Q."/>
            <person name="Hogenkamp D."/>
            <person name="Dixit R."/>
            <person name="Oppert B."/>
            <person name="Jiang H."/>
            <person name="Zou Z."/>
            <person name="Marshall J."/>
            <person name="Elpidina E."/>
            <person name="Vinokurov K."/>
            <person name="Oppert C."/>
            <person name="Zou Z."/>
            <person name="Evans J."/>
            <person name="Lu Z."/>
            <person name="Zhao P."/>
            <person name="Sumathipala N."/>
            <person name="Altincicek B."/>
            <person name="Vilcinskas A."/>
            <person name="Williams M."/>
            <person name="Hultmark D."/>
            <person name="Hetru C."/>
            <person name="Jiang H."/>
            <person name="Grimmelikhuijzen C.J."/>
            <person name="Hauser F."/>
            <person name="Cazzamali G."/>
            <person name="Williamson M."/>
            <person name="Park Y."/>
            <person name="Li B."/>
            <person name="Tanaka Y."/>
            <person name="Predel R."/>
            <person name="Neupert S."/>
            <person name="Schachtner J."/>
            <person name="Verleyen P."/>
            <person name="Raible F."/>
            <person name="Bork P."/>
            <person name="Friedrich M."/>
            <person name="Walden K.K."/>
            <person name="Robertson H.M."/>
            <person name="Angeli S."/>
            <person name="Foret S."/>
            <person name="Bucher G."/>
            <person name="Schuetz S."/>
            <person name="Maleszka R."/>
            <person name="Wimmer E.A."/>
            <person name="Beeman R.W."/>
            <person name="Lorenzen M."/>
            <person name="Tomoyasu Y."/>
            <person name="Miller S.C."/>
            <person name="Grossmann D."/>
            <person name="Bucher G."/>
        </authorList>
    </citation>
    <scope>NUCLEOTIDE SEQUENCE [LARGE SCALE GENOMIC DNA]</scope>
    <source>
        <strain evidence="3 4">Georgia GA2</strain>
    </source>
</reference>
<dbReference type="PANTHER" id="PTHR14523">
    <property type="entry name" value="UNCHARACTERIZED PROTEIN C17ORF53 HOMOLOG"/>
    <property type="match status" value="1"/>
</dbReference>
<reference evidence="3 4" key="2">
    <citation type="journal article" date="2010" name="Nucleic Acids Res.">
        <title>BeetleBase in 2010: revisions to provide comprehensive genomic information for Tribolium castaneum.</title>
        <authorList>
            <person name="Kim H.S."/>
            <person name="Murphy T."/>
            <person name="Xia J."/>
            <person name="Caragea D."/>
            <person name="Park Y."/>
            <person name="Beeman R.W."/>
            <person name="Lorenzen M.D."/>
            <person name="Butcher S."/>
            <person name="Manak J.R."/>
            <person name="Brown S.J."/>
        </authorList>
    </citation>
    <scope>GENOME REANNOTATION</scope>
    <source>
        <strain evidence="3 4">Georgia GA2</strain>
    </source>
</reference>